<dbReference type="PANTHER" id="PTHR32166">
    <property type="entry name" value="OSJNBA0013A04.12 PROTEIN"/>
    <property type="match status" value="1"/>
</dbReference>
<feature type="region of interest" description="Disordered" evidence="1">
    <location>
        <begin position="255"/>
        <end position="274"/>
    </location>
</feature>
<proteinExistence type="predicted"/>
<evidence type="ECO:0008006" key="4">
    <source>
        <dbReference type="Google" id="ProtNLM"/>
    </source>
</evidence>
<dbReference type="PANTHER" id="PTHR32166:SF122">
    <property type="entry name" value="OS09G0499600 PROTEIN"/>
    <property type="match status" value="1"/>
</dbReference>
<evidence type="ECO:0000313" key="3">
    <source>
        <dbReference type="Proteomes" id="UP000289738"/>
    </source>
</evidence>
<evidence type="ECO:0000256" key="1">
    <source>
        <dbReference type="SAM" id="MobiDB-lite"/>
    </source>
</evidence>
<dbReference type="EMBL" id="SDMP01000014">
    <property type="protein sequence ID" value="RYR15752.1"/>
    <property type="molecule type" value="Genomic_DNA"/>
</dbReference>
<evidence type="ECO:0000313" key="2">
    <source>
        <dbReference type="EMBL" id="RYR15752.1"/>
    </source>
</evidence>
<protein>
    <recommendedName>
        <fullName evidence="4">HAT C-terminal dimerisation domain-containing protein</fullName>
    </recommendedName>
</protein>
<comment type="caution">
    <text evidence="2">The sequence shown here is derived from an EMBL/GenBank/DDBJ whole genome shotgun (WGS) entry which is preliminary data.</text>
</comment>
<organism evidence="2 3">
    <name type="scientific">Arachis hypogaea</name>
    <name type="common">Peanut</name>
    <dbReference type="NCBI Taxonomy" id="3818"/>
    <lineage>
        <taxon>Eukaryota</taxon>
        <taxon>Viridiplantae</taxon>
        <taxon>Streptophyta</taxon>
        <taxon>Embryophyta</taxon>
        <taxon>Tracheophyta</taxon>
        <taxon>Spermatophyta</taxon>
        <taxon>Magnoliopsida</taxon>
        <taxon>eudicotyledons</taxon>
        <taxon>Gunneridae</taxon>
        <taxon>Pentapetalae</taxon>
        <taxon>rosids</taxon>
        <taxon>fabids</taxon>
        <taxon>Fabales</taxon>
        <taxon>Fabaceae</taxon>
        <taxon>Papilionoideae</taxon>
        <taxon>50 kb inversion clade</taxon>
        <taxon>dalbergioids sensu lato</taxon>
        <taxon>Dalbergieae</taxon>
        <taxon>Pterocarpus clade</taxon>
        <taxon>Arachis</taxon>
    </lineage>
</organism>
<dbReference type="AlphaFoldDB" id="A0A444ZNR2"/>
<gene>
    <name evidence="2" type="ORF">Ahy_B04g072679</name>
</gene>
<sequence length="327" mass="37966">MLEDLEKKSNTHYYTSTPKKKIYRDRTITTYIYARTTLISLLHIHTKEKYLVRPGITRFVTFYLTLGCLNDNKASLIRMFLSDQWTSSNFLKTKYGKIITSVVLDKMFWKEVVIFLRVVYPFLHVLRMVDSEEKPKKFYSCMERMIGNPDLITKMDVQLEDFKTRKEFFGSKVAQNAISTKTLPQWWDSYGYQHPKLQQFSKESSLMAICAMFRLPIHHSQISSKDEAEDLNLDDFDFNLANIFSKARQVYSSKGTRVSSSSGQEPEVASSVKETEKIILTREEEVTSPKPQLPRGPSPLIVERVNIVLDCLNHPLEDINNNAYLKA</sequence>
<name>A0A444ZNR2_ARAHY</name>
<accession>A0A444ZNR2</accession>
<reference evidence="2 3" key="1">
    <citation type="submission" date="2019-01" db="EMBL/GenBank/DDBJ databases">
        <title>Sequencing of cultivated peanut Arachis hypogaea provides insights into genome evolution and oil improvement.</title>
        <authorList>
            <person name="Chen X."/>
        </authorList>
    </citation>
    <scope>NUCLEOTIDE SEQUENCE [LARGE SCALE GENOMIC DNA]</scope>
    <source>
        <strain evidence="3">cv. Fuhuasheng</strain>
        <tissue evidence="2">Leaves</tissue>
    </source>
</reference>
<keyword evidence="3" id="KW-1185">Reference proteome</keyword>
<dbReference type="Proteomes" id="UP000289738">
    <property type="component" value="Chromosome B04"/>
</dbReference>
<dbReference type="STRING" id="3818.A0A444ZNR2"/>